<organism evidence="2 3">
    <name type="scientific">Spiroplasma helicoides</name>
    <dbReference type="NCBI Taxonomy" id="216938"/>
    <lineage>
        <taxon>Bacteria</taxon>
        <taxon>Bacillati</taxon>
        <taxon>Mycoplasmatota</taxon>
        <taxon>Mollicutes</taxon>
        <taxon>Entomoplasmatales</taxon>
        <taxon>Spiroplasmataceae</taxon>
        <taxon>Spiroplasma</taxon>
    </lineage>
</organism>
<dbReference type="Pfam" id="PF05215">
    <property type="entry name" value="Spiralin"/>
    <property type="match status" value="2"/>
</dbReference>
<feature type="signal peptide" evidence="1">
    <location>
        <begin position="1"/>
        <end position="23"/>
    </location>
</feature>
<reference evidence="2 3" key="1">
    <citation type="submission" date="2016-08" db="EMBL/GenBank/DDBJ databases">
        <title>Complete genome sequence of Spiroplasma helicoides TABS-2 (DSM 22551).</title>
        <authorList>
            <person name="Shen W.-Y."/>
            <person name="Lo W.-S."/>
            <person name="Lai Y.-C."/>
            <person name="Kuo C.-H."/>
        </authorList>
    </citation>
    <scope>NUCLEOTIDE SEQUENCE [LARGE SCALE GENOMIC DNA]</scope>
    <source>
        <strain evidence="2 3">TABS-2</strain>
    </source>
</reference>
<dbReference type="PROSITE" id="PS51257">
    <property type="entry name" value="PROKAR_LIPOPROTEIN"/>
    <property type="match status" value="1"/>
</dbReference>
<keyword evidence="3" id="KW-1185">Reference proteome</keyword>
<protein>
    <recommendedName>
        <fullName evidence="4">Spiralin</fullName>
    </recommendedName>
</protein>
<dbReference type="InterPro" id="IPR007880">
    <property type="entry name" value="Spiralin"/>
</dbReference>
<evidence type="ECO:0008006" key="4">
    <source>
        <dbReference type="Google" id="ProtNLM"/>
    </source>
</evidence>
<dbReference type="RefSeq" id="WP_069117305.1">
    <property type="nucleotide sequence ID" value="NZ_CP017015.1"/>
</dbReference>
<dbReference type="NCBIfam" id="NF045726">
    <property type="entry name" value="XXplasma_LP"/>
    <property type="match status" value="1"/>
</dbReference>
<feature type="chain" id="PRO_5008554081" description="Spiralin" evidence="1">
    <location>
        <begin position="24"/>
        <end position="391"/>
    </location>
</feature>
<sequence length="391" mass="40565">MKKLLSLLAATGLVATSGSVAVACNKKADDKATTDKKDLGSLAKKELGEIQLSAGETMPSVKELVAAINKANASYGLGESDVEIATSPAQTVTGATLKAKAASTKFTGSVAVTYTVKEFVKQDLSTITGNDLKLTPTANTQAAAETAAIAKIKEKLGVDVVKDTDFTDTYKEATEASKPGSLVVTAKTGSKLLTESKSVTFSLAYVAPGTSPSIPDVSAPEVKIGETKSFDVTVENGDGKTSMSADVKSDSTAFLEEVSAVVDGSNKNKFTVSYKGKATSDAAKITLTYGKITKDVTVKVTAAETVTKDDLSKVTDKTIENSDNQEGTAQTAALAKINAKFSNKNYTAQDLKFTNFQAAGQSGKKGSIQVDPADQSTKLTGTVTFTWPALG</sequence>
<dbReference type="STRING" id="216938.SHELI_v1c10120"/>
<evidence type="ECO:0000313" key="2">
    <source>
        <dbReference type="EMBL" id="AOG60959.1"/>
    </source>
</evidence>
<dbReference type="KEGG" id="shj:SHELI_v1c10120"/>
<gene>
    <name evidence="2" type="ORF">SHELI_v1c10120</name>
</gene>
<evidence type="ECO:0000313" key="3">
    <source>
        <dbReference type="Proteomes" id="UP000094378"/>
    </source>
</evidence>
<name>A0A1B3SLZ3_9MOLU</name>
<keyword evidence="1" id="KW-0732">Signal</keyword>
<dbReference type="NCBIfam" id="NF038029">
    <property type="entry name" value="LP_plasma"/>
    <property type="match status" value="1"/>
</dbReference>
<dbReference type="Proteomes" id="UP000094378">
    <property type="component" value="Chromosome"/>
</dbReference>
<evidence type="ECO:0000256" key="1">
    <source>
        <dbReference type="SAM" id="SignalP"/>
    </source>
</evidence>
<dbReference type="InterPro" id="IPR054816">
    <property type="entry name" value="Lipoprotein_mollicutes-type_CS"/>
</dbReference>
<dbReference type="OrthoDB" id="388967at2"/>
<proteinExistence type="predicted"/>
<dbReference type="GO" id="GO:0016020">
    <property type="term" value="C:membrane"/>
    <property type="evidence" value="ECO:0007669"/>
    <property type="project" value="InterPro"/>
</dbReference>
<dbReference type="AlphaFoldDB" id="A0A1B3SLZ3"/>
<accession>A0A1B3SLZ3</accession>
<dbReference type="EMBL" id="CP017015">
    <property type="protein sequence ID" value="AOG60959.1"/>
    <property type="molecule type" value="Genomic_DNA"/>
</dbReference>